<organism evidence="2 3">
    <name type="scientific">Pseudomonas fluvialis</name>
    <dbReference type="NCBI Taxonomy" id="1793966"/>
    <lineage>
        <taxon>Bacteria</taxon>
        <taxon>Pseudomonadati</taxon>
        <taxon>Pseudomonadota</taxon>
        <taxon>Gammaproteobacteria</taxon>
        <taxon>Pseudomonadales</taxon>
        <taxon>Pseudomonadaceae</taxon>
        <taxon>Pseudomonas</taxon>
    </lineage>
</organism>
<reference evidence="3" key="1">
    <citation type="submission" date="2017-12" db="EMBL/GenBank/DDBJ databases">
        <authorList>
            <person name="Yu X.-Y."/>
        </authorList>
    </citation>
    <scope>NUCLEOTIDE SEQUENCE [LARGE SCALE GENOMIC DNA]</scope>
    <source>
        <strain evidence="3">ZYSR67-Z</strain>
    </source>
</reference>
<evidence type="ECO:0000313" key="3">
    <source>
        <dbReference type="Proteomes" id="UP000242861"/>
    </source>
</evidence>
<dbReference type="EMBL" id="PIYS01000017">
    <property type="protein sequence ID" value="PKF71153.1"/>
    <property type="molecule type" value="Genomic_DNA"/>
</dbReference>
<proteinExistence type="predicted"/>
<gene>
    <name evidence="2" type="ORF">CW360_09610</name>
</gene>
<dbReference type="AlphaFoldDB" id="A0A2I0CQ12"/>
<feature type="region of interest" description="Disordered" evidence="1">
    <location>
        <begin position="170"/>
        <end position="203"/>
    </location>
</feature>
<evidence type="ECO:0000313" key="2">
    <source>
        <dbReference type="EMBL" id="PKF71153.1"/>
    </source>
</evidence>
<sequence length="203" mass="22869">MSETINLKKLVYSPDSNPLLEPQEVSVKKRWVKTGTAEELVSTATGEVRQTSAIYTVDERDDASFVKVFAAGVAAAFDLGRTASRVFQLVLQEYERAPMRQGFAESIELSWFNDGLCGRKVDMSEKTFQRGLKELLAKQFLAPRSPTTFWVNPALFFKGDRVKFITEYRRKGPASKPQQIQEPNRDPGTLDWVNGKADREGAE</sequence>
<dbReference type="Proteomes" id="UP000242861">
    <property type="component" value="Unassembled WGS sequence"/>
</dbReference>
<protein>
    <submittedName>
        <fullName evidence="2">Uncharacterized protein</fullName>
    </submittedName>
</protein>
<evidence type="ECO:0000256" key="1">
    <source>
        <dbReference type="SAM" id="MobiDB-lite"/>
    </source>
</evidence>
<dbReference type="RefSeq" id="WP_101193546.1">
    <property type="nucleotide sequence ID" value="NZ_PIYS01000017.1"/>
</dbReference>
<comment type="caution">
    <text evidence="2">The sequence shown here is derived from an EMBL/GenBank/DDBJ whole genome shotgun (WGS) entry which is preliminary data.</text>
</comment>
<name>A0A2I0CQ12_9PSED</name>
<accession>A0A2I0CQ12</accession>